<sequence>MNDSSMQLSLKGKSCLRCSFPQAREGNVLSTALSCLLLAARDGCADVSPRQYGGTQCFDSASESKVVRASCCVEFEHFICRQQFCEACSNESERIKVVRLDGMFRLVTRIRPGPLLFLNDGKKRLCPNEHKANLSHSSNSISTRHMLLTDVSITRIKQALAKANVSFQNGHTCLRVPCPRCSHKSNHAQGYLNSTSGTFICYECRFVAPWEAFQRYLQTGWNLEGEEHNSAFVTDTELQEIQRRIEGAVEIKKAETGEVFRVLKRMGLQRIQVATLARNGYHLSYDDDQPKIILPVRGFQRNLVGLKYLGDEGNVVETFPREEMAGYFYTESSAAPNRAILVVQPADAIFVTQETQLTAVAIESTSRLPITSLPLLEHFDNLTIWFRHSLSEWENAKNYARKLGESRLRFIRQTSEYDRPITTRNVSNALKLDAPVLHKSLVTFSELRLQVYDHLKQWKLAAGIKWTRFPGLNKYLKGHRRGELTVFTGQTGSGKTTFLCEYSLDLLQQGVRTLWGSFEISNIRLVKTLLTQFALIPLENNMEKFDEFSDSFAKLPLYMMRFHGQENIKNVLDTMSHSVYVNDIQHVVLDNLQFMMGVSEDRFLRQDMIVSLMRKFATEHNVHVTLVVHPRKEKEDEMLGTASIFGSAKVSQEADNVMILQKSPRNTKYIQVTKNRFDGDVGTFPLYFDKPTLSFYKKLQLHQHQQEQHSGENGAKGN</sequence>
<dbReference type="CTD" id="34307"/>
<dbReference type="GO" id="GO:0005524">
    <property type="term" value="F:ATP binding"/>
    <property type="evidence" value="ECO:0007669"/>
    <property type="project" value="InterPro"/>
</dbReference>
<dbReference type="InterPro" id="IPR027417">
    <property type="entry name" value="P-loop_NTPase"/>
</dbReference>
<dbReference type="PANTHER" id="PTHR12873:SF0">
    <property type="entry name" value="TWINKLE MTDNA HELICASE"/>
    <property type="match status" value="1"/>
</dbReference>
<dbReference type="Pfam" id="PF13481">
    <property type="entry name" value="AAA_25"/>
    <property type="match status" value="1"/>
</dbReference>
<dbReference type="InParanoid" id="A0A7M7KBL2"/>
<evidence type="ECO:0000313" key="3">
    <source>
        <dbReference type="Proteomes" id="UP000594260"/>
    </source>
</evidence>
<organism evidence="2 3">
    <name type="scientific">Varroa destructor</name>
    <name type="common">Honeybee mite</name>
    <dbReference type="NCBI Taxonomy" id="109461"/>
    <lineage>
        <taxon>Eukaryota</taxon>
        <taxon>Metazoa</taxon>
        <taxon>Ecdysozoa</taxon>
        <taxon>Arthropoda</taxon>
        <taxon>Chelicerata</taxon>
        <taxon>Arachnida</taxon>
        <taxon>Acari</taxon>
        <taxon>Parasitiformes</taxon>
        <taxon>Mesostigmata</taxon>
        <taxon>Gamasina</taxon>
        <taxon>Dermanyssoidea</taxon>
        <taxon>Varroidae</taxon>
        <taxon>Varroa</taxon>
    </lineage>
</organism>
<dbReference type="GO" id="GO:0003697">
    <property type="term" value="F:single-stranded DNA binding"/>
    <property type="evidence" value="ECO:0007669"/>
    <property type="project" value="InterPro"/>
</dbReference>
<dbReference type="Proteomes" id="UP000594260">
    <property type="component" value="Unplaced"/>
</dbReference>
<dbReference type="EnsemblMetazoa" id="XM_022807654">
    <property type="protein sequence ID" value="XP_022663389"/>
    <property type="gene ID" value="LOC111251244"/>
</dbReference>
<dbReference type="GO" id="GO:0043139">
    <property type="term" value="F:5'-3' DNA helicase activity"/>
    <property type="evidence" value="ECO:0007669"/>
    <property type="project" value="InterPro"/>
</dbReference>
<dbReference type="KEGG" id="vde:111251244"/>
<dbReference type="PANTHER" id="PTHR12873">
    <property type="entry name" value="T7-LIKE MITOCHONDRIAL DNA HELICASE"/>
    <property type="match status" value="1"/>
</dbReference>
<dbReference type="OrthoDB" id="275278at2759"/>
<dbReference type="GO" id="GO:0006264">
    <property type="term" value="P:mitochondrial DNA replication"/>
    <property type="evidence" value="ECO:0007669"/>
    <property type="project" value="TreeGrafter"/>
</dbReference>
<proteinExistence type="predicted"/>
<accession>A0A7M7KBL2</accession>
<dbReference type="Gene3D" id="3.40.50.300">
    <property type="entry name" value="P-loop containing nucleotide triphosphate hydrolases"/>
    <property type="match status" value="1"/>
</dbReference>
<dbReference type="AlphaFoldDB" id="A0A7M7KBL2"/>
<evidence type="ECO:0000259" key="1">
    <source>
        <dbReference type="PROSITE" id="PS51199"/>
    </source>
</evidence>
<dbReference type="FunCoup" id="A0A7M7KBL2">
    <property type="interactions" value="926"/>
</dbReference>
<dbReference type="CDD" id="cd01122">
    <property type="entry name" value="Twinkle_C"/>
    <property type="match status" value="1"/>
</dbReference>
<protein>
    <recommendedName>
        <fullName evidence="1">SF4 helicase domain-containing protein</fullName>
    </recommendedName>
</protein>
<dbReference type="RefSeq" id="XP_022663389.1">
    <property type="nucleotide sequence ID" value="XM_022807654.1"/>
</dbReference>
<reference evidence="2" key="1">
    <citation type="submission" date="2021-01" db="UniProtKB">
        <authorList>
            <consortium name="EnsemblMetazoa"/>
        </authorList>
    </citation>
    <scope>IDENTIFICATION</scope>
</reference>
<dbReference type="SUPFAM" id="SSF52540">
    <property type="entry name" value="P-loop containing nucleoside triphosphate hydrolases"/>
    <property type="match status" value="1"/>
</dbReference>
<dbReference type="PROSITE" id="PS51199">
    <property type="entry name" value="SF4_HELICASE"/>
    <property type="match status" value="1"/>
</dbReference>
<dbReference type="InterPro" id="IPR027032">
    <property type="entry name" value="Twinkle-like"/>
</dbReference>
<dbReference type="OMA" id="ANTMFGL"/>
<dbReference type="GO" id="GO:0005739">
    <property type="term" value="C:mitochondrion"/>
    <property type="evidence" value="ECO:0007669"/>
    <property type="project" value="TreeGrafter"/>
</dbReference>
<name>A0A7M7KBL2_VARDE</name>
<dbReference type="GeneID" id="111251244"/>
<keyword evidence="3" id="KW-1185">Reference proteome</keyword>
<feature type="domain" description="SF4 helicase" evidence="1">
    <location>
        <begin position="458"/>
        <end position="702"/>
    </location>
</feature>
<evidence type="ECO:0000313" key="2">
    <source>
        <dbReference type="EnsemblMetazoa" id="XP_022663389"/>
    </source>
</evidence>
<dbReference type="InterPro" id="IPR007694">
    <property type="entry name" value="DNA_helicase_DnaB-like_C"/>
</dbReference>